<evidence type="ECO:0000256" key="5">
    <source>
        <dbReference type="ARBA" id="ARBA00023027"/>
    </source>
</evidence>
<comment type="cofactor">
    <cofactor evidence="2 7">
        <name>NAD(+)</name>
        <dbReference type="ChEBI" id="CHEBI:57540"/>
    </cofactor>
</comment>
<proteinExistence type="inferred from homology"/>
<comment type="catalytic activity">
    <reaction evidence="1 7">
        <text>dTDP-alpha-D-glucose = dTDP-4-dehydro-6-deoxy-alpha-D-glucose + H2O</text>
        <dbReference type="Rhea" id="RHEA:17221"/>
        <dbReference type="ChEBI" id="CHEBI:15377"/>
        <dbReference type="ChEBI" id="CHEBI:57477"/>
        <dbReference type="ChEBI" id="CHEBI:57649"/>
        <dbReference type="EC" id="4.2.1.46"/>
    </reaction>
</comment>
<evidence type="ECO:0000256" key="2">
    <source>
        <dbReference type="ARBA" id="ARBA00001911"/>
    </source>
</evidence>
<dbReference type="NCBIfam" id="TIGR01181">
    <property type="entry name" value="dTDP_gluc_dehyt"/>
    <property type="match status" value="1"/>
</dbReference>
<accession>A0A0G0W6R4</accession>
<evidence type="ECO:0000256" key="3">
    <source>
        <dbReference type="ARBA" id="ARBA00008178"/>
    </source>
</evidence>
<evidence type="ECO:0000256" key="4">
    <source>
        <dbReference type="ARBA" id="ARBA00011990"/>
    </source>
</evidence>
<gene>
    <name evidence="10" type="ORF">UU65_C0006G0024</name>
</gene>
<evidence type="ECO:0000256" key="7">
    <source>
        <dbReference type="RuleBase" id="RU004473"/>
    </source>
</evidence>
<dbReference type="EMBL" id="LCBL01000006">
    <property type="protein sequence ID" value="KKS08654.1"/>
    <property type="molecule type" value="Genomic_DNA"/>
</dbReference>
<organism evidence="10 11">
    <name type="scientific">candidate division CPR2 bacterium GW2011_GWC1_41_48</name>
    <dbReference type="NCBI Taxonomy" id="1618344"/>
    <lineage>
        <taxon>Bacteria</taxon>
        <taxon>Bacteria division CPR2</taxon>
    </lineage>
</organism>
<keyword evidence="5" id="KW-0520">NAD</keyword>
<dbReference type="Gene3D" id="3.40.50.720">
    <property type="entry name" value="NAD(P)-binding Rossmann-like Domain"/>
    <property type="match status" value="1"/>
</dbReference>
<comment type="similarity">
    <text evidence="3 7">Belongs to the NAD(P)-dependent epimerase/dehydratase family. dTDP-glucose dehydratase subfamily.</text>
</comment>
<dbReference type="CDD" id="cd05246">
    <property type="entry name" value="dTDP_GD_SDR_e"/>
    <property type="match status" value="1"/>
</dbReference>
<keyword evidence="6 7" id="KW-0456">Lyase</keyword>
<evidence type="ECO:0000259" key="9">
    <source>
        <dbReference type="Pfam" id="PF16363"/>
    </source>
</evidence>
<name>A0A0G0W6R4_UNCC2</name>
<dbReference type="GO" id="GO:0009225">
    <property type="term" value="P:nucleotide-sugar metabolic process"/>
    <property type="evidence" value="ECO:0007669"/>
    <property type="project" value="InterPro"/>
</dbReference>
<feature type="region of interest" description="Disordered" evidence="8">
    <location>
        <begin position="129"/>
        <end position="152"/>
    </location>
</feature>
<dbReference type="Gene3D" id="3.90.25.10">
    <property type="entry name" value="UDP-galactose 4-epimerase, domain 1"/>
    <property type="match status" value="1"/>
</dbReference>
<evidence type="ECO:0000313" key="10">
    <source>
        <dbReference type="EMBL" id="KKS08654.1"/>
    </source>
</evidence>
<evidence type="ECO:0000256" key="6">
    <source>
        <dbReference type="ARBA" id="ARBA00023239"/>
    </source>
</evidence>
<feature type="domain" description="NAD(P)-binding" evidence="9">
    <location>
        <begin position="4"/>
        <end position="305"/>
    </location>
</feature>
<evidence type="ECO:0000256" key="8">
    <source>
        <dbReference type="SAM" id="MobiDB-lite"/>
    </source>
</evidence>
<dbReference type="EC" id="4.2.1.46" evidence="4 7"/>
<dbReference type="Pfam" id="PF16363">
    <property type="entry name" value="GDP_Man_Dehyd"/>
    <property type="match status" value="1"/>
</dbReference>
<dbReference type="Proteomes" id="UP000033869">
    <property type="component" value="Unassembled WGS sequence"/>
</dbReference>
<dbReference type="PANTHER" id="PTHR43000">
    <property type="entry name" value="DTDP-D-GLUCOSE 4,6-DEHYDRATASE-RELATED"/>
    <property type="match status" value="1"/>
</dbReference>
<dbReference type="InterPro" id="IPR005888">
    <property type="entry name" value="dTDP_Gluc_deHydtase"/>
</dbReference>
<dbReference type="SUPFAM" id="SSF51735">
    <property type="entry name" value="NAD(P)-binding Rossmann-fold domains"/>
    <property type="match status" value="1"/>
</dbReference>
<sequence>MRILVTGGAGFIGANYIHYMLEKYEDVEIVNLDNLTYAGNLENLKEWEGDKRYKFIKGDICDENDVSRAMEGADVVAHFAAESHVDRSILGPAAFIETNIVGTQVLLDAALKANVKRFHHVSTDEVFGSLGPNEPKFNEDTPYDPRSPYSASKASSDHVVRAYHHTYGLPITISNCSNNYGPYQFPEKLIPLFVTNLVEGKKVPLYGDGMNIRDWLHVLDHAEAIDVIIRNGKEGETYCVGGNSEKTNKEITYKILEIMGKDEESIRQVEDRKGHDRRYAIDASKIKKELGWEPKYSFEDGLKETVEWFLNNKDWWQKIKSGDYQKYYEKQYGGKL</sequence>
<evidence type="ECO:0000313" key="11">
    <source>
        <dbReference type="Proteomes" id="UP000033869"/>
    </source>
</evidence>
<comment type="caution">
    <text evidence="10">The sequence shown here is derived from an EMBL/GenBank/DDBJ whole genome shotgun (WGS) entry which is preliminary data.</text>
</comment>
<dbReference type="InterPro" id="IPR036291">
    <property type="entry name" value="NAD(P)-bd_dom_sf"/>
</dbReference>
<protein>
    <recommendedName>
        <fullName evidence="4 7">dTDP-glucose 4,6-dehydratase</fullName>
        <ecNumber evidence="4 7">4.2.1.46</ecNumber>
    </recommendedName>
</protein>
<dbReference type="InterPro" id="IPR016040">
    <property type="entry name" value="NAD(P)-bd_dom"/>
</dbReference>
<dbReference type="AlphaFoldDB" id="A0A0G0W6R4"/>
<evidence type="ECO:0000256" key="1">
    <source>
        <dbReference type="ARBA" id="ARBA00001539"/>
    </source>
</evidence>
<dbReference type="GO" id="GO:0008460">
    <property type="term" value="F:dTDP-glucose 4,6-dehydratase activity"/>
    <property type="evidence" value="ECO:0007669"/>
    <property type="project" value="UniProtKB-EC"/>
</dbReference>
<dbReference type="PATRIC" id="fig|1618344.3.peg.1147"/>
<reference evidence="10 11" key="1">
    <citation type="journal article" date="2015" name="Nature">
        <title>rRNA introns, odd ribosomes, and small enigmatic genomes across a large radiation of phyla.</title>
        <authorList>
            <person name="Brown C.T."/>
            <person name="Hug L.A."/>
            <person name="Thomas B.C."/>
            <person name="Sharon I."/>
            <person name="Castelle C.J."/>
            <person name="Singh A."/>
            <person name="Wilkins M.J."/>
            <person name="Williams K.H."/>
            <person name="Banfield J.F."/>
        </authorList>
    </citation>
    <scope>NUCLEOTIDE SEQUENCE [LARGE SCALE GENOMIC DNA]</scope>
</reference>
<dbReference type="FunFam" id="3.40.50.720:FF:000304">
    <property type="entry name" value="UDP-glucose 4,6-dehydratase"/>
    <property type="match status" value="1"/>
</dbReference>